<dbReference type="Pfam" id="PF11604">
    <property type="entry name" value="CusF_Ec"/>
    <property type="match status" value="1"/>
</dbReference>
<proteinExistence type="predicted"/>
<dbReference type="AlphaFoldDB" id="A0A8J3G3W0"/>
<keyword evidence="1" id="KW-0732">Signal</keyword>
<dbReference type="Proteomes" id="UP000634004">
    <property type="component" value="Unassembled WGS sequence"/>
</dbReference>
<dbReference type="Gene3D" id="2.40.50.320">
    <property type="entry name" value="Copper binding periplasmic protein CusF"/>
    <property type="match status" value="1"/>
</dbReference>
<gene>
    <name evidence="2" type="ORF">GCM10009069_29830</name>
</gene>
<dbReference type="RefSeq" id="WP_189499691.1">
    <property type="nucleotide sequence ID" value="NZ_BMZH01000027.1"/>
</dbReference>
<keyword evidence="3" id="KW-1185">Reference proteome</keyword>
<feature type="chain" id="PRO_5035214482" description="Copper-binding protein" evidence="1">
    <location>
        <begin position="24"/>
        <end position="148"/>
    </location>
</feature>
<name>A0A8J3G3W0_9PROT</name>
<evidence type="ECO:0000256" key="1">
    <source>
        <dbReference type="SAM" id="SignalP"/>
    </source>
</evidence>
<organism evidence="2 3">
    <name type="scientific">Algimonas arctica</name>
    <dbReference type="NCBI Taxonomy" id="1479486"/>
    <lineage>
        <taxon>Bacteria</taxon>
        <taxon>Pseudomonadati</taxon>
        <taxon>Pseudomonadota</taxon>
        <taxon>Alphaproteobacteria</taxon>
        <taxon>Maricaulales</taxon>
        <taxon>Robiginitomaculaceae</taxon>
        <taxon>Algimonas</taxon>
    </lineage>
</organism>
<evidence type="ECO:0000313" key="3">
    <source>
        <dbReference type="Proteomes" id="UP000634004"/>
    </source>
</evidence>
<reference evidence="2" key="1">
    <citation type="journal article" date="2014" name="Int. J. Syst. Evol. Microbiol.">
        <title>Complete genome sequence of Corynebacterium casei LMG S-19264T (=DSM 44701T), isolated from a smear-ripened cheese.</title>
        <authorList>
            <consortium name="US DOE Joint Genome Institute (JGI-PGF)"/>
            <person name="Walter F."/>
            <person name="Albersmeier A."/>
            <person name="Kalinowski J."/>
            <person name="Ruckert C."/>
        </authorList>
    </citation>
    <scope>NUCLEOTIDE SEQUENCE</scope>
    <source>
        <strain evidence="2">KCTC 32513</strain>
    </source>
</reference>
<comment type="caution">
    <text evidence="2">The sequence shown here is derived from an EMBL/GenBank/DDBJ whole genome shotgun (WGS) entry which is preliminary data.</text>
</comment>
<evidence type="ECO:0008006" key="4">
    <source>
        <dbReference type="Google" id="ProtNLM"/>
    </source>
</evidence>
<dbReference type="InterPro" id="IPR021647">
    <property type="entry name" value="CusF_Ec"/>
</dbReference>
<feature type="signal peptide" evidence="1">
    <location>
        <begin position="1"/>
        <end position="23"/>
    </location>
</feature>
<accession>A0A8J3G3W0</accession>
<reference evidence="2" key="2">
    <citation type="submission" date="2020-09" db="EMBL/GenBank/DDBJ databases">
        <authorList>
            <person name="Sun Q."/>
            <person name="Kim S."/>
        </authorList>
    </citation>
    <scope>NUCLEOTIDE SEQUENCE</scope>
    <source>
        <strain evidence="2">KCTC 32513</strain>
    </source>
</reference>
<sequence length="148" mass="16056">MSMSTRLLAPALLATLLSAPAFAQTTAHSGHDMSQMNHETMMSDRAEHMIEATGIIDRIDMSGRGVSLSHNAIPAIRWPAMTMMFPVGDNVNLNDLQKGQRVQFTLHRAEDGSLPLVELCPTVSETVIAGLCAPRMNHGEPGRHGMKP</sequence>
<evidence type="ECO:0000313" key="2">
    <source>
        <dbReference type="EMBL" id="GHB05464.1"/>
    </source>
</evidence>
<dbReference type="EMBL" id="BMZH01000027">
    <property type="protein sequence ID" value="GHB05464.1"/>
    <property type="molecule type" value="Genomic_DNA"/>
</dbReference>
<dbReference type="InterPro" id="IPR042230">
    <property type="entry name" value="CusF_sf"/>
</dbReference>
<protein>
    <recommendedName>
        <fullName evidence="4">Copper-binding protein</fullName>
    </recommendedName>
</protein>